<name>A0A4T0W9H4_9PEZI</name>
<dbReference type="EMBL" id="MWPZ01000003">
    <property type="protein sequence ID" value="TID01897.1"/>
    <property type="molecule type" value="Genomic_DNA"/>
</dbReference>
<accession>A0A4T0W9H4</accession>
<dbReference type="AlphaFoldDB" id="A0A4T0W9H4"/>
<proteinExistence type="predicted"/>
<evidence type="ECO:0000313" key="1">
    <source>
        <dbReference type="EMBL" id="TID01897.1"/>
    </source>
</evidence>
<reference evidence="1 2" key="1">
    <citation type="journal article" date="2019" name="Genome Biol. Evol.">
        <title>Genomic Plasticity Mediated by Transposable Elements in the Plant Pathogenic Fungus Colletotrichum higginsianum.</title>
        <authorList>
            <person name="Tsushima A."/>
            <person name="Gan P."/>
            <person name="Kumakura N."/>
            <person name="Narusaka M."/>
            <person name="Takano Y."/>
            <person name="Narusaka Y."/>
            <person name="Shirasu K."/>
        </authorList>
    </citation>
    <scope>NUCLEOTIDE SEQUENCE [LARGE SCALE GENOMIC DNA]</scope>
    <source>
        <strain evidence="1 2">MAFF305635-RFP</strain>
    </source>
</reference>
<protein>
    <submittedName>
        <fullName evidence="1">Uncharacterized protein</fullName>
    </submittedName>
</protein>
<sequence>MLQGWFNADRLVSFAHVQGPLRFEPIMRADVVKTLRDAAAASGEESNISYMLARPNTTLTVRERLGLGDASNPSTSLKITVETIPKDLKKAFRQYEGKPAILVFDVHEEWDAAFCAAMIDLSCLCERWASARQHRLHVVWLSSAPWDPLFSRIMSIHGDRGGVSTMRMRLPAARESVDRLRWAVYGSPFSEEGQLTKLARRIVEDHAALPADDADRHTTVLVVGPHAEKLRSAIRLASNDTVETENITVAVIPRHLAHVMSQDKTFPPVRHLVLGDTHLDDTWSPCFSQVVVSVIKVPSMAAIRDQVAMAYADGVDPAQVTVHAPVSRDKLHQAEHARKFEDIHMASIIALAFSKLPHTNLDRLKRILSTDNHRWETAVHRLQLAGFVQPSDFHPGGFAVAPVERAARTAMWLPHVDYDFSIAHFLAANTGQTSTEAFDAILDIGAILVAANRRGQVLVEYDRKRHPVKMRMGIKPAAIAKDIDNECYGIPPGVSATGSLWITLGLYRRTKLEYDRGTIVPGSHSWTPATKWVTIDLAVASDALATRMGFKEICVDTATASLSDRRGTREMTQGDVDFVRTTMLECWIHRLIYADYKETFSDGLPHMFAPWTCGVYVHTLSLATGFFAGESYSAEPSGEAFIIGTSSAGFQRGTALTNPTWIPAWIVKTWMADRGLQLEHLRPPQCYV</sequence>
<dbReference type="Proteomes" id="UP000305883">
    <property type="component" value="Unassembled WGS sequence"/>
</dbReference>
<gene>
    <name evidence="1" type="ORF">CH35J_004417</name>
</gene>
<comment type="caution">
    <text evidence="1">The sequence shown here is derived from an EMBL/GenBank/DDBJ whole genome shotgun (WGS) entry which is preliminary data.</text>
</comment>
<organism evidence="1 2">
    <name type="scientific">Colletotrichum higginsianum</name>
    <dbReference type="NCBI Taxonomy" id="80884"/>
    <lineage>
        <taxon>Eukaryota</taxon>
        <taxon>Fungi</taxon>
        <taxon>Dikarya</taxon>
        <taxon>Ascomycota</taxon>
        <taxon>Pezizomycotina</taxon>
        <taxon>Sordariomycetes</taxon>
        <taxon>Hypocreomycetidae</taxon>
        <taxon>Glomerellales</taxon>
        <taxon>Glomerellaceae</taxon>
        <taxon>Colletotrichum</taxon>
        <taxon>Colletotrichum destructivum species complex</taxon>
    </lineage>
</organism>
<evidence type="ECO:0000313" key="2">
    <source>
        <dbReference type="Proteomes" id="UP000305883"/>
    </source>
</evidence>